<dbReference type="HOGENOM" id="CLU_3152022_0_0_9"/>
<dbReference type="AlphaFoldDB" id="G9XSG8"/>
<protein>
    <submittedName>
        <fullName evidence="1">Uncharacterized protein</fullName>
    </submittedName>
</protein>
<dbReference type="Proteomes" id="UP000004416">
    <property type="component" value="Unassembled WGS sequence"/>
</dbReference>
<comment type="caution">
    <text evidence="1">The sequence shown here is derived from an EMBL/GenBank/DDBJ whole genome shotgun (WGS) entry which is preliminary data.</text>
</comment>
<evidence type="ECO:0000313" key="1">
    <source>
        <dbReference type="EMBL" id="EHL05385.1"/>
    </source>
</evidence>
<gene>
    <name evidence="1" type="ORF">HMPREF0322_03940</name>
</gene>
<organism evidence="1 2">
    <name type="scientific">Desulfitobacterium hafniense DP7</name>
    <dbReference type="NCBI Taxonomy" id="537010"/>
    <lineage>
        <taxon>Bacteria</taxon>
        <taxon>Bacillati</taxon>
        <taxon>Bacillota</taxon>
        <taxon>Clostridia</taxon>
        <taxon>Eubacteriales</taxon>
        <taxon>Desulfitobacteriaceae</taxon>
        <taxon>Desulfitobacterium</taxon>
    </lineage>
</organism>
<reference evidence="1 2" key="1">
    <citation type="submission" date="2011-08" db="EMBL/GenBank/DDBJ databases">
        <authorList>
            <person name="Weinstock G."/>
            <person name="Sodergren E."/>
            <person name="Clifton S."/>
            <person name="Fulton L."/>
            <person name="Fulton B."/>
            <person name="Courtney L."/>
            <person name="Fronick C."/>
            <person name="Harrison M."/>
            <person name="Strong C."/>
            <person name="Farmer C."/>
            <person name="Delahaunty K."/>
            <person name="Markovic C."/>
            <person name="Hall O."/>
            <person name="Minx P."/>
            <person name="Tomlinson C."/>
            <person name="Mitreva M."/>
            <person name="Hou S."/>
            <person name="Chen J."/>
            <person name="Wollam A."/>
            <person name="Pepin K.H."/>
            <person name="Johnson M."/>
            <person name="Bhonagiri V."/>
            <person name="Zhang X."/>
            <person name="Suruliraj S."/>
            <person name="Warren W."/>
            <person name="Chinwalla A."/>
            <person name="Mardis E.R."/>
            <person name="Wilson R.K."/>
        </authorList>
    </citation>
    <scope>NUCLEOTIDE SEQUENCE [LARGE SCALE GENOMIC DNA]</scope>
    <source>
        <strain evidence="1 2">DP7</strain>
    </source>
</reference>
<accession>G9XSG8</accession>
<proteinExistence type="predicted"/>
<dbReference type="EMBL" id="AFZX01000104">
    <property type="protein sequence ID" value="EHL05385.1"/>
    <property type="molecule type" value="Genomic_DNA"/>
</dbReference>
<sequence>MWLSKLRHNKLNFDRGKISKIEKYSEYRIKLKDILVIQRHYGKFQVTF</sequence>
<name>G9XSG8_DESHA</name>
<evidence type="ECO:0000313" key="2">
    <source>
        <dbReference type="Proteomes" id="UP000004416"/>
    </source>
</evidence>